<evidence type="ECO:0000256" key="2">
    <source>
        <dbReference type="ARBA" id="ARBA00023043"/>
    </source>
</evidence>
<organism evidence="5 6">
    <name type="scientific">Effrenium voratum</name>
    <dbReference type="NCBI Taxonomy" id="2562239"/>
    <lineage>
        <taxon>Eukaryota</taxon>
        <taxon>Sar</taxon>
        <taxon>Alveolata</taxon>
        <taxon>Dinophyceae</taxon>
        <taxon>Suessiales</taxon>
        <taxon>Symbiodiniaceae</taxon>
        <taxon>Effrenium</taxon>
    </lineage>
</organism>
<dbReference type="SMART" id="SM00248">
    <property type="entry name" value="ANK"/>
    <property type="match status" value="2"/>
</dbReference>
<protein>
    <submittedName>
        <fullName evidence="5">Uncharacterized protein</fullName>
    </submittedName>
</protein>
<dbReference type="PROSITE" id="PS50297">
    <property type="entry name" value="ANK_REP_REGION"/>
    <property type="match status" value="1"/>
</dbReference>
<name>A0AA36JHT5_9DINO</name>
<proteinExistence type="predicted"/>
<dbReference type="SUPFAM" id="SSF48403">
    <property type="entry name" value="Ankyrin repeat"/>
    <property type="match status" value="1"/>
</dbReference>
<dbReference type="PROSITE" id="PS50088">
    <property type="entry name" value="ANK_REPEAT"/>
    <property type="match status" value="1"/>
</dbReference>
<keyword evidence="6" id="KW-1185">Reference proteome</keyword>
<evidence type="ECO:0000256" key="3">
    <source>
        <dbReference type="PROSITE-ProRule" id="PRU00023"/>
    </source>
</evidence>
<gene>
    <name evidence="5" type="ORF">EVOR1521_LOCUS28432</name>
</gene>
<dbReference type="PANTHER" id="PTHR24171">
    <property type="entry name" value="ANKYRIN REPEAT DOMAIN-CONTAINING PROTEIN 39-RELATED"/>
    <property type="match status" value="1"/>
</dbReference>
<evidence type="ECO:0000256" key="1">
    <source>
        <dbReference type="ARBA" id="ARBA00022737"/>
    </source>
</evidence>
<sequence>MPPVAYKRGWVASAAPGVLETALAEADPNGCVARFSRKRQVLIVKLELEAKDTEPEVIQEKVHALTTRLAELKAPEPEARARVPRQSAAENLARPTRQDAAEAENLAAILMLHSTAALGNAGGLQRLLASKCLPDAPDECGATALEKACLNGHEECARLLLEFGAKAKGLPGAPSTPLHRAAICSTGVVARGRLLRLLLEYSATPDCKDSSGRTAAELAADGSVEAAAADLIRTQPK</sequence>
<feature type="repeat" description="ANK" evidence="3">
    <location>
        <begin position="140"/>
        <end position="165"/>
    </location>
</feature>
<evidence type="ECO:0000256" key="4">
    <source>
        <dbReference type="SAM" id="MobiDB-lite"/>
    </source>
</evidence>
<dbReference type="EMBL" id="CAUJNA010003632">
    <property type="protein sequence ID" value="CAJ1406472.1"/>
    <property type="molecule type" value="Genomic_DNA"/>
</dbReference>
<evidence type="ECO:0000313" key="6">
    <source>
        <dbReference type="Proteomes" id="UP001178507"/>
    </source>
</evidence>
<keyword evidence="2 3" id="KW-0040">ANK repeat</keyword>
<feature type="region of interest" description="Disordered" evidence="4">
    <location>
        <begin position="76"/>
        <end position="96"/>
    </location>
</feature>
<dbReference type="InterPro" id="IPR002110">
    <property type="entry name" value="Ankyrin_rpt"/>
</dbReference>
<dbReference type="Gene3D" id="1.25.40.20">
    <property type="entry name" value="Ankyrin repeat-containing domain"/>
    <property type="match status" value="2"/>
</dbReference>
<accession>A0AA36JHT5</accession>
<dbReference type="Proteomes" id="UP001178507">
    <property type="component" value="Unassembled WGS sequence"/>
</dbReference>
<dbReference type="AlphaFoldDB" id="A0AA36JHT5"/>
<comment type="caution">
    <text evidence="5">The sequence shown here is derived from an EMBL/GenBank/DDBJ whole genome shotgun (WGS) entry which is preliminary data.</text>
</comment>
<keyword evidence="1" id="KW-0677">Repeat</keyword>
<reference evidence="5" key="1">
    <citation type="submission" date="2023-08" db="EMBL/GenBank/DDBJ databases">
        <authorList>
            <person name="Chen Y."/>
            <person name="Shah S."/>
            <person name="Dougan E. K."/>
            <person name="Thang M."/>
            <person name="Chan C."/>
        </authorList>
    </citation>
    <scope>NUCLEOTIDE SEQUENCE</scope>
</reference>
<evidence type="ECO:0000313" key="5">
    <source>
        <dbReference type="EMBL" id="CAJ1406472.1"/>
    </source>
</evidence>
<dbReference type="Pfam" id="PF12796">
    <property type="entry name" value="Ank_2"/>
    <property type="match status" value="1"/>
</dbReference>
<dbReference type="InterPro" id="IPR036770">
    <property type="entry name" value="Ankyrin_rpt-contain_sf"/>
</dbReference>